<feature type="region of interest" description="Disordered" evidence="1">
    <location>
        <begin position="1"/>
        <end position="67"/>
    </location>
</feature>
<organism evidence="2 3">
    <name type="scientific">Lipingzhangella halophila</name>
    <dbReference type="NCBI Taxonomy" id="1783352"/>
    <lineage>
        <taxon>Bacteria</taxon>
        <taxon>Bacillati</taxon>
        <taxon>Actinomycetota</taxon>
        <taxon>Actinomycetes</taxon>
        <taxon>Streptosporangiales</taxon>
        <taxon>Nocardiopsidaceae</taxon>
        <taxon>Lipingzhangella</taxon>
    </lineage>
</organism>
<dbReference type="RefSeq" id="WP_184580498.1">
    <property type="nucleotide sequence ID" value="NZ_JACHJT010000001.1"/>
</dbReference>
<accession>A0A7W7RIY1</accession>
<evidence type="ECO:0000313" key="3">
    <source>
        <dbReference type="Proteomes" id="UP000523007"/>
    </source>
</evidence>
<sequence length="67" mass="7151">MGFPKQAHPVRRPELVEPDAALAPVGSAPSATDRVREHPAYSANYNDPPSYAPPGYQQMSLSAPFSG</sequence>
<gene>
    <name evidence="2" type="ORF">F4561_003650</name>
</gene>
<reference evidence="2 3" key="1">
    <citation type="submission" date="2020-08" db="EMBL/GenBank/DDBJ databases">
        <title>Sequencing the genomes of 1000 actinobacteria strains.</title>
        <authorList>
            <person name="Klenk H.-P."/>
        </authorList>
    </citation>
    <scope>NUCLEOTIDE SEQUENCE [LARGE SCALE GENOMIC DNA]</scope>
    <source>
        <strain evidence="2 3">DSM 102030</strain>
    </source>
</reference>
<name>A0A7W7RIY1_9ACTN</name>
<comment type="caution">
    <text evidence="2">The sequence shown here is derived from an EMBL/GenBank/DDBJ whole genome shotgun (WGS) entry which is preliminary data.</text>
</comment>
<protein>
    <submittedName>
        <fullName evidence="2">Cyanobactin biosynthesis protein (PatB/AcyB/McaB family)</fullName>
    </submittedName>
</protein>
<keyword evidence="3" id="KW-1185">Reference proteome</keyword>
<dbReference type="AlphaFoldDB" id="A0A7W7RIY1"/>
<evidence type="ECO:0000313" key="2">
    <source>
        <dbReference type="EMBL" id="MBB4932830.1"/>
    </source>
</evidence>
<dbReference type="EMBL" id="JACHJT010000001">
    <property type="protein sequence ID" value="MBB4932830.1"/>
    <property type="molecule type" value="Genomic_DNA"/>
</dbReference>
<proteinExistence type="predicted"/>
<feature type="compositionally biased region" description="Polar residues" evidence="1">
    <location>
        <begin position="57"/>
        <end position="67"/>
    </location>
</feature>
<evidence type="ECO:0000256" key="1">
    <source>
        <dbReference type="SAM" id="MobiDB-lite"/>
    </source>
</evidence>
<dbReference type="Proteomes" id="UP000523007">
    <property type="component" value="Unassembled WGS sequence"/>
</dbReference>